<dbReference type="Gene3D" id="3.40.1410.10">
    <property type="entry name" value="Chorismate lyase-like"/>
    <property type="match status" value="1"/>
</dbReference>
<dbReference type="EMBL" id="JAGIOD010000001">
    <property type="protein sequence ID" value="MBP2381629.1"/>
    <property type="molecule type" value="Genomic_DNA"/>
</dbReference>
<gene>
    <name evidence="5" type="ORF">JOF43_001586</name>
</gene>
<dbReference type="SMART" id="SM00866">
    <property type="entry name" value="UTRA"/>
    <property type="match status" value="1"/>
</dbReference>
<proteinExistence type="predicted"/>
<evidence type="ECO:0000313" key="5">
    <source>
        <dbReference type="EMBL" id="MBP2381629.1"/>
    </source>
</evidence>
<accession>A0ABS4WZJ7</accession>
<keyword evidence="3" id="KW-0804">Transcription</keyword>
<dbReference type="InterPro" id="IPR028978">
    <property type="entry name" value="Chorismate_lyase_/UTRA_dom_sf"/>
</dbReference>
<dbReference type="InterPro" id="IPR036388">
    <property type="entry name" value="WH-like_DNA-bd_sf"/>
</dbReference>
<feature type="domain" description="HTH gntR-type" evidence="4">
    <location>
        <begin position="13"/>
        <end position="81"/>
    </location>
</feature>
<dbReference type="PROSITE" id="PS50949">
    <property type="entry name" value="HTH_GNTR"/>
    <property type="match status" value="1"/>
</dbReference>
<dbReference type="CDD" id="cd07377">
    <property type="entry name" value="WHTH_GntR"/>
    <property type="match status" value="1"/>
</dbReference>
<dbReference type="PANTHER" id="PTHR44846:SF1">
    <property type="entry name" value="MANNOSYL-D-GLYCERATE TRANSPORT_METABOLISM SYSTEM REPRESSOR MNGR-RELATED"/>
    <property type="match status" value="1"/>
</dbReference>
<dbReference type="SMART" id="SM00345">
    <property type="entry name" value="HTH_GNTR"/>
    <property type="match status" value="1"/>
</dbReference>
<protein>
    <submittedName>
        <fullName evidence="5">GntR family transcriptional regulator</fullName>
    </submittedName>
</protein>
<dbReference type="SUPFAM" id="SSF46785">
    <property type="entry name" value="Winged helix' DNA-binding domain"/>
    <property type="match status" value="1"/>
</dbReference>
<dbReference type="InterPro" id="IPR050679">
    <property type="entry name" value="Bact_HTH_transcr_reg"/>
</dbReference>
<evidence type="ECO:0000256" key="3">
    <source>
        <dbReference type="ARBA" id="ARBA00023163"/>
    </source>
</evidence>
<dbReference type="Pfam" id="PF00392">
    <property type="entry name" value="GntR"/>
    <property type="match status" value="1"/>
</dbReference>
<organism evidence="5 6">
    <name type="scientific">Brachybacterium sacelli</name>
    <dbReference type="NCBI Taxonomy" id="173364"/>
    <lineage>
        <taxon>Bacteria</taxon>
        <taxon>Bacillati</taxon>
        <taxon>Actinomycetota</taxon>
        <taxon>Actinomycetes</taxon>
        <taxon>Micrococcales</taxon>
        <taxon>Dermabacteraceae</taxon>
        <taxon>Brachybacterium</taxon>
    </lineage>
</organism>
<evidence type="ECO:0000313" key="6">
    <source>
        <dbReference type="Proteomes" id="UP001519290"/>
    </source>
</evidence>
<dbReference type="InterPro" id="IPR036390">
    <property type="entry name" value="WH_DNA-bd_sf"/>
</dbReference>
<evidence type="ECO:0000256" key="1">
    <source>
        <dbReference type="ARBA" id="ARBA00023015"/>
    </source>
</evidence>
<dbReference type="Pfam" id="PF07702">
    <property type="entry name" value="UTRA"/>
    <property type="match status" value="1"/>
</dbReference>
<dbReference type="PRINTS" id="PR00035">
    <property type="entry name" value="HTHGNTR"/>
</dbReference>
<evidence type="ECO:0000256" key="2">
    <source>
        <dbReference type="ARBA" id="ARBA00023125"/>
    </source>
</evidence>
<dbReference type="Proteomes" id="UP001519290">
    <property type="component" value="Unassembled WGS sequence"/>
</dbReference>
<keyword evidence="2" id="KW-0238">DNA-binding</keyword>
<name>A0ABS4WZJ7_9MICO</name>
<dbReference type="InterPro" id="IPR000524">
    <property type="entry name" value="Tscrpt_reg_HTH_GntR"/>
</dbReference>
<sequence>MSGPPPRERRSAPPLYDQLQRSLRRSIEDGTLAAGDPLPGEHRLCEIHAVSRTVVRQALGMLEHEGVIVRIKGKGTYVAPGRSSELPASRLRGLREEMAAQGGEVTGDVLRHETVPAPSQVAGQLGLAPQEDATVLERLRHVDGEPWSLSATWLPPRLGRLLDGADLAIASLYQVLEEHGVRAVSGERAVEAALTDEREGRLLHLGPQRPVLRMTSTTADERGRPIEHVVALHRGDRSRFVVPVFRGAETGHLVHGDG</sequence>
<keyword evidence="6" id="KW-1185">Reference proteome</keyword>
<dbReference type="RefSeq" id="WP_209900938.1">
    <property type="nucleotide sequence ID" value="NZ_BAAAJW010000002.1"/>
</dbReference>
<keyword evidence="1" id="KW-0805">Transcription regulation</keyword>
<dbReference type="InterPro" id="IPR011663">
    <property type="entry name" value="UTRA"/>
</dbReference>
<dbReference type="Gene3D" id="1.10.10.10">
    <property type="entry name" value="Winged helix-like DNA-binding domain superfamily/Winged helix DNA-binding domain"/>
    <property type="match status" value="1"/>
</dbReference>
<reference evidence="5 6" key="1">
    <citation type="submission" date="2021-03" db="EMBL/GenBank/DDBJ databases">
        <title>Sequencing the genomes of 1000 actinobacteria strains.</title>
        <authorList>
            <person name="Klenk H.-P."/>
        </authorList>
    </citation>
    <scope>NUCLEOTIDE SEQUENCE [LARGE SCALE GENOMIC DNA]</scope>
    <source>
        <strain evidence="5 6">DSM 14566</strain>
    </source>
</reference>
<comment type="caution">
    <text evidence="5">The sequence shown here is derived from an EMBL/GenBank/DDBJ whole genome shotgun (WGS) entry which is preliminary data.</text>
</comment>
<dbReference type="PANTHER" id="PTHR44846">
    <property type="entry name" value="MANNOSYL-D-GLYCERATE TRANSPORT/METABOLISM SYSTEM REPRESSOR MNGR-RELATED"/>
    <property type="match status" value="1"/>
</dbReference>
<dbReference type="SUPFAM" id="SSF64288">
    <property type="entry name" value="Chorismate lyase-like"/>
    <property type="match status" value="1"/>
</dbReference>
<evidence type="ECO:0000259" key="4">
    <source>
        <dbReference type="PROSITE" id="PS50949"/>
    </source>
</evidence>